<keyword evidence="2" id="KW-0433">Leucine-rich repeat</keyword>
<evidence type="ECO:0000256" key="3">
    <source>
        <dbReference type="ARBA" id="ARBA00022692"/>
    </source>
</evidence>
<evidence type="ECO:0000259" key="8">
    <source>
        <dbReference type="PROSITE" id="PS50011"/>
    </source>
</evidence>
<dbReference type="InterPro" id="IPR011009">
    <property type="entry name" value="Kinase-like_dom_sf"/>
</dbReference>
<organism evidence="9 10">
    <name type="scientific">Hibiscus sabdariffa</name>
    <name type="common">roselle</name>
    <dbReference type="NCBI Taxonomy" id="183260"/>
    <lineage>
        <taxon>Eukaryota</taxon>
        <taxon>Viridiplantae</taxon>
        <taxon>Streptophyta</taxon>
        <taxon>Embryophyta</taxon>
        <taxon>Tracheophyta</taxon>
        <taxon>Spermatophyta</taxon>
        <taxon>Magnoliopsida</taxon>
        <taxon>eudicotyledons</taxon>
        <taxon>Gunneridae</taxon>
        <taxon>Pentapetalae</taxon>
        <taxon>rosids</taxon>
        <taxon>malvids</taxon>
        <taxon>Malvales</taxon>
        <taxon>Malvaceae</taxon>
        <taxon>Malvoideae</taxon>
        <taxon>Hibiscus</taxon>
    </lineage>
</organism>
<dbReference type="SUPFAM" id="SSF56112">
    <property type="entry name" value="Protein kinase-like (PK-like)"/>
    <property type="match status" value="1"/>
</dbReference>
<dbReference type="Gene3D" id="3.80.10.10">
    <property type="entry name" value="Ribonuclease Inhibitor"/>
    <property type="match status" value="1"/>
</dbReference>
<feature type="transmembrane region" description="Helical" evidence="7">
    <location>
        <begin position="91"/>
        <end position="113"/>
    </location>
</feature>
<dbReference type="InterPro" id="IPR046959">
    <property type="entry name" value="PRK1-6/SRF4-like"/>
</dbReference>
<evidence type="ECO:0000313" key="9">
    <source>
        <dbReference type="EMBL" id="KAK8581117.1"/>
    </source>
</evidence>
<keyword evidence="4" id="KW-0677">Repeat</keyword>
<dbReference type="InterPro" id="IPR001611">
    <property type="entry name" value="Leu-rich_rpt"/>
</dbReference>
<evidence type="ECO:0000256" key="7">
    <source>
        <dbReference type="SAM" id="Phobius"/>
    </source>
</evidence>
<keyword evidence="6 7" id="KW-0472">Membrane</keyword>
<accession>A0ABR2FJJ6</accession>
<keyword evidence="10" id="KW-1185">Reference proteome</keyword>
<dbReference type="EMBL" id="JBBPBM010000006">
    <property type="protein sequence ID" value="KAK8581117.1"/>
    <property type="molecule type" value="Genomic_DNA"/>
</dbReference>
<evidence type="ECO:0000256" key="5">
    <source>
        <dbReference type="ARBA" id="ARBA00022989"/>
    </source>
</evidence>
<dbReference type="Gene3D" id="3.30.200.20">
    <property type="entry name" value="Phosphorylase Kinase, domain 1"/>
    <property type="match status" value="1"/>
</dbReference>
<dbReference type="PANTHER" id="PTHR48007">
    <property type="entry name" value="LEUCINE-RICH REPEAT RECEPTOR-LIKE PROTEIN KINASE PXC1"/>
    <property type="match status" value="1"/>
</dbReference>
<feature type="domain" description="Protein kinase" evidence="8">
    <location>
        <begin position="188"/>
        <end position="463"/>
    </location>
</feature>
<dbReference type="PANTHER" id="PTHR48007:SF38">
    <property type="entry name" value="LEUCINE-RICH REPEAT PROTEIN KINASE FAMILY PROTEIN"/>
    <property type="match status" value="1"/>
</dbReference>
<dbReference type="Pfam" id="PF00069">
    <property type="entry name" value="Pkinase"/>
    <property type="match status" value="1"/>
</dbReference>
<name>A0ABR2FJJ6_9ROSI</name>
<dbReference type="PROSITE" id="PS50011">
    <property type="entry name" value="PROTEIN_KINASE_DOM"/>
    <property type="match status" value="1"/>
</dbReference>
<dbReference type="Gene3D" id="1.10.510.10">
    <property type="entry name" value="Transferase(Phosphotransferase) domain 1"/>
    <property type="match status" value="1"/>
</dbReference>
<gene>
    <name evidence="9" type="ORF">V6N12_071359</name>
</gene>
<proteinExistence type="predicted"/>
<evidence type="ECO:0000256" key="6">
    <source>
        <dbReference type="ARBA" id="ARBA00023136"/>
    </source>
</evidence>
<dbReference type="Pfam" id="PF00560">
    <property type="entry name" value="LRR_1"/>
    <property type="match status" value="1"/>
</dbReference>
<evidence type="ECO:0000256" key="4">
    <source>
        <dbReference type="ARBA" id="ARBA00022737"/>
    </source>
</evidence>
<evidence type="ECO:0000256" key="2">
    <source>
        <dbReference type="ARBA" id="ARBA00022614"/>
    </source>
</evidence>
<evidence type="ECO:0000313" key="10">
    <source>
        <dbReference type="Proteomes" id="UP001472677"/>
    </source>
</evidence>
<sequence length="465" mass="50905">MGHNKIPDSLSHLSNLVGLHLQSNRFTGRIPSFDSPNLNSLNVSNNRLSGEIPSSLSKFSASSFAGNPGLCGKQVGFQCPSTPNSTSKTNMIIVALMVTLGVILFLVTIFFVIRWRGKKQEVSEVLPSGSSNDAVEVPISISIPAKTEERPNGACSDSKVSDQGKASVAELVMVNDDKGVFGLTDLMKASAEVLGNGPLGSSYRVRMANGVTVVVKRMRKMNALGNDAFDAEVKKLGTLRHPNILTPLAYHYRKDEKLFVYEYHRNGSLLYHLQGGGRQSGGELDWPTRVKIVRGIAKGLGYLHREFASRDVPHGNLKSSNVLLGPDYNPYLSEYGFHPLLDIEGLQGLFAYKTPEAIQKHTVSPKSDVYCLGIIILEMLTVERPSQYNDGNDGTDIVQRVASAFSEGRQAELLDTAIEGCRNSVGSMEKLLRVGLLCTETSPEKRLGIEEAIRMIEEIHEFRNL</sequence>
<dbReference type="InterPro" id="IPR032675">
    <property type="entry name" value="LRR_dom_sf"/>
</dbReference>
<comment type="subcellular location">
    <subcellularLocation>
        <location evidence="1">Membrane</location>
    </subcellularLocation>
</comment>
<dbReference type="InterPro" id="IPR000719">
    <property type="entry name" value="Prot_kinase_dom"/>
</dbReference>
<dbReference type="SUPFAM" id="SSF52058">
    <property type="entry name" value="L domain-like"/>
    <property type="match status" value="1"/>
</dbReference>
<keyword evidence="3 7" id="KW-0812">Transmembrane</keyword>
<dbReference type="Proteomes" id="UP001472677">
    <property type="component" value="Unassembled WGS sequence"/>
</dbReference>
<protein>
    <recommendedName>
        <fullName evidence="8">Protein kinase domain-containing protein</fullName>
    </recommendedName>
</protein>
<reference evidence="9 10" key="1">
    <citation type="journal article" date="2024" name="G3 (Bethesda)">
        <title>Genome assembly of Hibiscus sabdariffa L. provides insights into metabolisms of medicinal natural products.</title>
        <authorList>
            <person name="Kim T."/>
        </authorList>
    </citation>
    <scope>NUCLEOTIDE SEQUENCE [LARGE SCALE GENOMIC DNA]</scope>
    <source>
        <strain evidence="9">TK-2024</strain>
        <tissue evidence="9">Old leaves</tissue>
    </source>
</reference>
<keyword evidence="5 7" id="KW-1133">Transmembrane helix</keyword>
<evidence type="ECO:0000256" key="1">
    <source>
        <dbReference type="ARBA" id="ARBA00004370"/>
    </source>
</evidence>
<comment type="caution">
    <text evidence="9">The sequence shown here is derived from an EMBL/GenBank/DDBJ whole genome shotgun (WGS) entry which is preliminary data.</text>
</comment>